<keyword evidence="3" id="KW-1185">Reference proteome</keyword>
<accession>A0A9Q9II12</accession>
<name>A0A9Q9II12_9ACTN</name>
<organism evidence="2 3">
    <name type="scientific">Dactylosporangium aurantiacum</name>
    <dbReference type="NCBI Taxonomy" id="35754"/>
    <lineage>
        <taxon>Bacteria</taxon>
        <taxon>Bacillati</taxon>
        <taxon>Actinomycetota</taxon>
        <taxon>Actinomycetes</taxon>
        <taxon>Micromonosporales</taxon>
        <taxon>Micromonosporaceae</taxon>
        <taxon>Dactylosporangium</taxon>
    </lineage>
</organism>
<protein>
    <submittedName>
        <fullName evidence="2">Uncharacterized protein</fullName>
    </submittedName>
</protein>
<feature type="compositionally biased region" description="Low complexity" evidence="1">
    <location>
        <begin position="102"/>
        <end position="117"/>
    </location>
</feature>
<sequence>MRGKLLFLGGLAAGFVLGARAGREKYEELKATALKIKESPTVQEAAGVVQEQATRLYSEGKTKVTDKLANSRFAESDLGQRLMGSSETTTTTPAIERDMLATTGSSSKTTPSGGTSF</sequence>
<proteinExistence type="predicted"/>
<dbReference type="KEGG" id="daur:Daura_44390"/>
<dbReference type="Proteomes" id="UP001058003">
    <property type="component" value="Chromosome"/>
</dbReference>
<dbReference type="RefSeq" id="WP_033364021.1">
    <property type="nucleotide sequence ID" value="NZ_CP073767.1"/>
</dbReference>
<feature type="region of interest" description="Disordered" evidence="1">
    <location>
        <begin position="82"/>
        <end position="117"/>
    </location>
</feature>
<dbReference type="OrthoDB" id="5125216at2"/>
<dbReference type="EMBL" id="CP073767">
    <property type="protein sequence ID" value="UWZ53503.1"/>
    <property type="molecule type" value="Genomic_DNA"/>
</dbReference>
<reference evidence="2" key="1">
    <citation type="submission" date="2021-04" db="EMBL/GenBank/DDBJ databases">
        <title>Dactylosporangium aurantiacum NRRL B-8018 full assembly.</title>
        <authorList>
            <person name="Hartkoorn R.C."/>
            <person name="Beaudoing E."/>
            <person name="Hot D."/>
        </authorList>
    </citation>
    <scope>NUCLEOTIDE SEQUENCE</scope>
    <source>
        <strain evidence="2">NRRL B-8018</strain>
    </source>
</reference>
<gene>
    <name evidence="2" type="ORF">Daura_44390</name>
</gene>
<evidence type="ECO:0000256" key="1">
    <source>
        <dbReference type="SAM" id="MobiDB-lite"/>
    </source>
</evidence>
<evidence type="ECO:0000313" key="2">
    <source>
        <dbReference type="EMBL" id="UWZ53503.1"/>
    </source>
</evidence>
<feature type="compositionally biased region" description="Polar residues" evidence="1">
    <location>
        <begin position="83"/>
        <end position="93"/>
    </location>
</feature>
<evidence type="ECO:0000313" key="3">
    <source>
        <dbReference type="Proteomes" id="UP001058003"/>
    </source>
</evidence>
<dbReference type="AlphaFoldDB" id="A0A9Q9II12"/>